<name>A0A6C0FC11_9ZZZZ</name>
<dbReference type="AlphaFoldDB" id="A0A6C0FC11"/>
<feature type="region of interest" description="Disordered" evidence="1">
    <location>
        <begin position="65"/>
        <end position="88"/>
    </location>
</feature>
<evidence type="ECO:0000256" key="1">
    <source>
        <dbReference type="SAM" id="MobiDB-lite"/>
    </source>
</evidence>
<reference evidence="2" key="1">
    <citation type="journal article" date="2020" name="Nature">
        <title>Giant virus diversity and host interactions through global metagenomics.</title>
        <authorList>
            <person name="Schulz F."/>
            <person name="Roux S."/>
            <person name="Paez-Espino D."/>
            <person name="Jungbluth S."/>
            <person name="Walsh D.A."/>
            <person name="Denef V.J."/>
            <person name="McMahon K.D."/>
            <person name="Konstantinidis K.T."/>
            <person name="Eloe-Fadrosh E.A."/>
            <person name="Kyrpides N.C."/>
            <person name="Woyke T."/>
        </authorList>
    </citation>
    <scope>NUCLEOTIDE SEQUENCE</scope>
    <source>
        <strain evidence="2">GVMAG-S-ERX556049-19</strain>
    </source>
</reference>
<organism evidence="2">
    <name type="scientific">viral metagenome</name>
    <dbReference type="NCBI Taxonomy" id="1070528"/>
    <lineage>
        <taxon>unclassified sequences</taxon>
        <taxon>metagenomes</taxon>
        <taxon>organismal metagenomes</taxon>
    </lineage>
</organism>
<proteinExistence type="predicted"/>
<evidence type="ECO:0000313" key="2">
    <source>
        <dbReference type="EMBL" id="QHT38153.1"/>
    </source>
</evidence>
<dbReference type="EMBL" id="MN738826">
    <property type="protein sequence ID" value="QHT38153.1"/>
    <property type="molecule type" value="Genomic_DNA"/>
</dbReference>
<accession>A0A6C0FC11</accession>
<sequence length="247" mass="27956">MSEGIEDINIQLIEFGGENGVQALVKLDKTYRITISNEEIQNSMKDIVPSLTQEEMDELDTMPVVEDKSSPEQDNVLEEKSSPEKDGIIEEDTEVYEQPTADDNIVKELNSRLEELHNNFQQESQTQLGGQSLEQVSIAVALALLNNELGDKVKKSVTFAEDNELEQINEFKEPDNQSILSNILEKGKDIVSSIQSIEDVKTEEIEKHLEDIKDEIKDKDFPKTQKSIEDVKESIDIINMKNDMSNV</sequence>
<protein>
    <submittedName>
        <fullName evidence="2">Uncharacterized protein</fullName>
    </submittedName>
</protein>